<dbReference type="EMBL" id="KZ821699">
    <property type="protein sequence ID" value="PYH81790.1"/>
    <property type="molecule type" value="Genomic_DNA"/>
</dbReference>
<sequence>MSSLLKSPVQEAVQGAVKEAVQDPTTTVIDFSKAVEQLLAGLASQPQQVLHVSVTIPEPSRRNHVSLSRDLTLWSSFCNQRGAKVLDSTEFNAYLAILNEKDIAEDNSDAYRVYLKSEKLIHHDYARSLFDRGVRASIDIQEDPRSARGFEAKGCRAVEQSRALALEDVIASIPGYQNIKQKFADILRTGRQEIFKRTKTNVITEEHRKYLNELSEAIAEGSRWRRENATTFHFASTKAGNKSEYVQEGDEVYILLTDKEGNNIREAAWLHSPEGCIGTHTDSYQETEYYWFKFSYLK</sequence>
<organism evidence="1 2">
    <name type="scientific">Aspergillus uvarum CBS 121591</name>
    <dbReference type="NCBI Taxonomy" id="1448315"/>
    <lineage>
        <taxon>Eukaryota</taxon>
        <taxon>Fungi</taxon>
        <taxon>Dikarya</taxon>
        <taxon>Ascomycota</taxon>
        <taxon>Pezizomycotina</taxon>
        <taxon>Eurotiomycetes</taxon>
        <taxon>Eurotiomycetidae</taxon>
        <taxon>Eurotiales</taxon>
        <taxon>Aspergillaceae</taxon>
        <taxon>Aspergillus</taxon>
        <taxon>Aspergillus subgen. Circumdati</taxon>
    </lineage>
</organism>
<gene>
    <name evidence="1" type="ORF">BO82DRAFT_402015</name>
</gene>
<proteinExistence type="predicted"/>
<dbReference type="GeneID" id="37142039"/>
<dbReference type="Proteomes" id="UP000248340">
    <property type="component" value="Unassembled WGS sequence"/>
</dbReference>
<dbReference type="VEuPathDB" id="FungiDB:BO82DRAFT_402015"/>
<dbReference type="OrthoDB" id="2562973at2759"/>
<reference evidence="1 2" key="1">
    <citation type="submission" date="2016-12" db="EMBL/GenBank/DDBJ databases">
        <title>The genomes of Aspergillus section Nigri reveals drivers in fungal speciation.</title>
        <authorList>
            <consortium name="DOE Joint Genome Institute"/>
            <person name="Vesth T.C."/>
            <person name="Nybo J."/>
            <person name="Theobald S."/>
            <person name="Brandl J."/>
            <person name="Frisvad J.C."/>
            <person name="Nielsen K.F."/>
            <person name="Lyhne E.K."/>
            <person name="Kogle M.E."/>
            <person name="Kuo A."/>
            <person name="Riley R."/>
            <person name="Clum A."/>
            <person name="Nolan M."/>
            <person name="Lipzen A."/>
            <person name="Salamov A."/>
            <person name="Henrissat B."/>
            <person name="Wiebenga A."/>
            <person name="De Vries R.P."/>
            <person name="Grigoriev I.V."/>
            <person name="Mortensen U.H."/>
            <person name="Andersen M.R."/>
            <person name="Baker S.E."/>
        </authorList>
    </citation>
    <scope>NUCLEOTIDE SEQUENCE [LARGE SCALE GENOMIC DNA]</scope>
    <source>
        <strain evidence="1 2">CBS 121591</strain>
    </source>
</reference>
<protein>
    <submittedName>
        <fullName evidence="1">Uncharacterized protein</fullName>
    </submittedName>
</protein>
<dbReference type="STRING" id="1448315.A0A319CBW1"/>
<name>A0A319CBW1_9EURO</name>
<dbReference type="AlphaFoldDB" id="A0A319CBW1"/>
<dbReference type="RefSeq" id="XP_025491990.1">
    <property type="nucleotide sequence ID" value="XM_025639297.1"/>
</dbReference>
<evidence type="ECO:0000313" key="2">
    <source>
        <dbReference type="Proteomes" id="UP000248340"/>
    </source>
</evidence>
<keyword evidence="2" id="KW-1185">Reference proteome</keyword>
<accession>A0A319CBW1</accession>
<evidence type="ECO:0000313" key="1">
    <source>
        <dbReference type="EMBL" id="PYH81790.1"/>
    </source>
</evidence>